<evidence type="ECO:0000313" key="3">
    <source>
        <dbReference type="Proteomes" id="UP000823941"/>
    </source>
</evidence>
<evidence type="ECO:0000313" key="2">
    <source>
        <dbReference type="EMBL" id="KAG7310256.1"/>
    </source>
</evidence>
<name>A0ABQ7QZ09_PLUXY</name>
<proteinExistence type="predicted"/>
<evidence type="ECO:0000256" key="1">
    <source>
        <dbReference type="SAM" id="MobiDB-lite"/>
    </source>
</evidence>
<feature type="region of interest" description="Disordered" evidence="1">
    <location>
        <begin position="17"/>
        <end position="62"/>
    </location>
</feature>
<reference evidence="2 3" key="1">
    <citation type="submission" date="2021-06" db="EMBL/GenBank/DDBJ databases">
        <title>A haploid diamondback moth (Plutella xylostella L.) genome assembly resolves 31 chromosomes and identifies a diamide resistance mutation.</title>
        <authorList>
            <person name="Ward C.M."/>
            <person name="Perry K.D."/>
            <person name="Baker G."/>
            <person name="Powis K."/>
            <person name="Heckel D.G."/>
            <person name="Baxter S.W."/>
        </authorList>
    </citation>
    <scope>NUCLEOTIDE SEQUENCE [LARGE SCALE GENOMIC DNA]</scope>
    <source>
        <strain evidence="2 3">LV</strain>
        <tissue evidence="2">Single pupa</tissue>
    </source>
</reference>
<gene>
    <name evidence="2" type="ORF">JYU34_004815</name>
</gene>
<dbReference type="Proteomes" id="UP000823941">
    <property type="component" value="Chromosome 6"/>
</dbReference>
<protein>
    <submittedName>
        <fullName evidence="2">Uncharacterized protein</fullName>
    </submittedName>
</protein>
<accession>A0ABQ7QZ09</accession>
<sequence>MDMLIVQRRCHMDGRCAPRAPARPPCPRAMRSELADINQETSAEPPAQGEPGRSAGSTGQPS</sequence>
<dbReference type="EMBL" id="JAHIBW010000006">
    <property type="protein sequence ID" value="KAG7310256.1"/>
    <property type="molecule type" value="Genomic_DNA"/>
</dbReference>
<comment type="caution">
    <text evidence="2">The sequence shown here is derived from an EMBL/GenBank/DDBJ whole genome shotgun (WGS) entry which is preliminary data.</text>
</comment>
<organism evidence="2 3">
    <name type="scientific">Plutella xylostella</name>
    <name type="common">Diamondback moth</name>
    <name type="synonym">Plutella maculipennis</name>
    <dbReference type="NCBI Taxonomy" id="51655"/>
    <lineage>
        <taxon>Eukaryota</taxon>
        <taxon>Metazoa</taxon>
        <taxon>Ecdysozoa</taxon>
        <taxon>Arthropoda</taxon>
        <taxon>Hexapoda</taxon>
        <taxon>Insecta</taxon>
        <taxon>Pterygota</taxon>
        <taxon>Neoptera</taxon>
        <taxon>Endopterygota</taxon>
        <taxon>Lepidoptera</taxon>
        <taxon>Glossata</taxon>
        <taxon>Ditrysia</taxon>
        <taxon>Yponomeutoidea</taxon>
        <taxon>Plutellidae</taxon>
        <taxon>Plutella</taxon>
    </lineage>
</organism>
<keyword evidence="3" id="KW-1185">Reference proteome</keyword>